<organism evidence="5 6">
    <name type="scientific">Papillibacter cinnamivorans DSM 12816</name>
    <dbReference type="NCBI Taxonomy" id="1122930"/>
    <lineage>
        <taxon>Bacteria</taxon>
        <taxon>Bacillati</taxon>
        <taxon>Bacillota</taxon>
        <taxon>Clostridia</taxon>
        <taxon>Eubacteriales</taxon>
        <taxon>Oscillospiraceae</taxon>
        <taxon>Papillibacter</taxon>
    </lineage>
</organism>
<dbReference type="Pfam" id="PF00361">
    <property type="entry name" value="Proton_antipo_M"/>
    <property type="match status" value="1"/>
</dbReference>
<feature type="transmembrane region" description="Helical" evidence="3">
    <location>
        <begin position="48"/>
        <end position="69"/>
    </location>
</feature>
<keyword evidence="2 3" id="KW-0812">Transmembrane</keyword>
<accession>A0A1W2C4G3</accession>
<dbReference type="Proteomes" id="UP000192790">
    <property type="component" value="Unassembled WGS sequence"/>
</dbReference>
<proteinExistence type="predicted"/>
<feature type="transmembrane region" description="Helical" evidence="3">
    <location>
        <begin position="211"/>
        <end position="235"/>
    </location>
</feature>
<evidence type="ECO:0000259" key="4">
    <source>
        <dbReference type="Pfam" id="PF00361"/>
    </source>
</evidence>
<feature type="transmembrane region" description="Helical" evidence="3">
    <location>
        <begin position="169"/>
        <end position="191"/>
    </location>
</feature>
<keyword evidence="3" id="KW-1133">Transmembrane helix</keyword>
<comment type="subcellular location">
    <subcellularLocation>
        <location evidence="1">Endomembrane system</location>
        <topology evidence="1">Multi-pass membrane protein</topology>
    </subcellularLocation>
    <subcellularLocation>
        <location evidence="2">Membrane</location>
        <topology evidence="2">Multi-pass membrane protein</topology>
    </subcellularLocation>
</comment>
<feature type="transmembrane region" description="Helical" evidence="3">
    <location>
        <begin position="456"/>
        <end position="476"/>
    </location>
</feature>
<keyword evidence="3" id="KW-0472">Membrane</keyword>
<name>A0A1W2C4G3_9FIRM</name>
<feature type="transmembrane region" description="Helical" evidence="3">
    <location>
        <begin position="313"/>
        <end position="333"/>
    </location>
</feature>
<dbReference type="AlphaFoldDB" id="A0A1W2C4G3"/>
<evidence type="ECO:0000256" key="3">
    <source>
        <dbReference type="SAM" id="Phobius"/>
    </source>
</evidence>
<evidence type="ECO:0000256" key="2">
    <source>
        <dbReference type="RuleBase" id="RU000320"/>
    </source>
</evidence>
<feature type="transmembrane region" description="Helical" evidence="3">
    <location>
        <begin position="282"/>
        <end position="301"/>
    </location>
</feature>
<dbReference type="GO" id="GO:0012505">
    <property type="term" value="C:endomembrane system"/>
    <property type="evidence" value="ECO:0007669"/>
    <property type="project" value="UniProtKB-SubCell"/>
</dbReference>
<dbReference type="OrthoDB" id="9807568at2"/>
<dbReference type="STRING" id="1122930.SAMN02745168_2548"/>
<feature type="transmembrane region" description="Helical" evidence="3">
    <location>
        <begin position="81"/>
        <end position="102"/>
    </location>
</feature>
<feature type="transmembrane region" description="Helical" evidence="3">
    <location>
        <begin position="379"/>
        <end position="402"/>
    </location>
</feature>
<gene>
    <name evidence="5" type="ORF">SAMN02745168_2548</name>
</gene>
<sequence>MAEIVYDCRPLWAVLISLIAAGLILLSGRHRNLREFWTIAAAAGKIAIVWSMLPIVLAGKTVVCTPVFLGHGLSLTFRVDAAGLLFAMLASGLWLITSFYSIGYMRTLKEEHQTGYFAAFAVCLSSAVGIALSGNLLTFFIFFEMLTLSTWPLVIHERNQEAMKAGRQYLVYTLVSGQLTLAGIALTYAVAGSLDFVPGGFLAGSAPKPMLVLIFVLLLAGPLVKAGLMPMHGWLPRAMIAPTPVSALLHAVAVVKAGCFGVIRITGFVFGPELMGELGVATPLAVLAAITIILASVIALTQPNLKQRLAYSTIGQLSYIILGMSLLSPLAILGAIFHLFAHAVMKITLFFTAGAIYTKTHTLEIDDLSGMGRVMPLTFAAFTLCSLGIAGMPFVVGFLSKWDILLGAIDGGNFWVVVVLAVSALLSVSYLIPIPLKAFRGATKPELANIQGEPRALTLVPLLITAVLALVCGIFPDFPGHFYQLAEIAVRNITAGCY</sequence>
<reference evidence="5 6" key="1">
    <citation type="submission" date="2017-04" db="EMBL/GenBank/DDBJ databases">
        <authorList>
            <person name="Afonso C.L."/>
            <person name="Miller P.J."/>
            <person name="Scott M.A."/>
            <person name="Spackman E."/>
            <person name="Goraichik I."/>
            <person name="Dimitrov K.M."/>
            <person name="Suarez D.L."/>
            <person name="Swayne D.E."/>
        </authorList>
    </citation>
    <scope>NUCLEOTIDE SEQUENCE [LARGE SCALE GENOMIC DNA]</scope>
    <source>
        <strain evidence="5 6">DSM 12816</strain>
    </source>
</reference>
<evidence type="ECO:0000313" key="6">
    <source>
        <dbReference type="Proteomes" id="UP000192790"/>
    </source>
</evidence>
<dbReference type="PANTHER" id="PTHR43373">
    <property type="entry name" value="NA(+)/H(+) ANTIPORTER SUBUNIT"/>
    <property type="match status" value="1"/>
</dbReference>
<feature type="transmembrane region" description="Helical" evidence="3">
    <location>
        <begin position="114"/>
        <end position="133"/>
    </location>
</feature>
<keyword evidence="6" id="KW-1185">Reference proteome</keyword>
<feature type="transmembrane region" description="Helical" evidence="3">
    <location>
        <begin position="414"/>
        <end position="436"/>
    </location>
</feature>
<evidence type="ECO:0000256" key="1">
    <source>
        <dbReference type="ARBA" id="ARBA00004127"/>
    </source>
</evidence>
<feature type="domain" description="NADH:quinone oxidoreductase/Mrp antiporter transmembrane" evidence="4">
    <location>
        <begin position="133"/>
        <end position="426"/>
    </location>
</feature>
<feature type="transmembrane region" description="Helical" evidence="3">
    <location>
        <begin position="247"/>
        <end position="270"/>
    </location>
</feature>
<dbReference type="RefSeq" id="WP_084235224.1">
    <property type="nucleotide sequence ID" value="NZ_FWXW01000007.1"/>
</dbReference>
<dbReference type="PANTHER" id="PTHR43373:SF1">
    <property type="entry name" value="NA(+)_H(+) ANTIPORTER SUBUNIT A"/>
    <property type="match status" value="1"/>
</dbReference>
<dbReference type="GO" id="GO:0016020">
    <property type="term" value="C:membrane"/>
    <property type="evidence" value="ECO:0007669"/>
    <property type="project" value="UniProtKB-SubCell"/>
</dbReference>
<protein>
    <submittedName>
        <fullName evidence="5">Multicomponent Na+:H+ antiporter subunit D</fullName>
    </submittedName>
</protein>
<dbReference type="PRINTS" id="PR01434">
    <property type="entry name" value="NADHDHGNASE5"/>
</dbReference>
<feature type="transmembrane region" description="Helical" evidence="3">
    <location>
        <begin position="339"/>
        <end position="358"/>
    </location>
</feature>
<evidence type="ECO:0000313" key="5">
    <source>
        <dbReference type="EMBL" id="SMC79981.1"/>
    </source>
</evidence>
<dbReference type="InterPro" id="IPR001750">
    <property type="entry name" value="ND/Mrp_TM"/>
</dbReference>
<feature type="transmembrane region" description="Helical" evidence="3">
    <location>
        <begin position="12"/>
        <end position="28"/>
    </location>
</feature>
<dbReference type="EMBL" id="FWXW01000007">
    <property type="protein sequence ID" value="SMC79981.1"/>
    <property type="molecule type" value="Genomic_DNA"/>
</dbReference>
<dbReference type="InterPro" id="IPR050616">
    <property type="entry name" value="CPA3_Na-H_Antiporter_A"/>
</dbReference>
<feature type="transmembrane region" description="Helical" evidence="3">
    <location>
        <begin position="139"/>
        <end position="157"/>
    </location>
</feature>